<keyword evidence="3" id="KW-0233">DNA recombination</keyword>
<dbReference type="Proteomes" id="UP001198241">
    <property type="component" value="Unassembled WGS sequence"/>
</dbReference>
<dbReference type="InterPro" id="IPR002104">
    <property type="entry name" value="Integrase_catalytic"/>
</dbReference>
<dbReference type="Gene3D" id="1.10.443.10">
    <property type="entry name" value="Intergrase catalytic core"/>
    <property type="match status" value="1"/>
</dbReference>
<dbReference type="Pfam" id="PF14657">
    <property type="entry name" value="Arm-DNA-bind_4"/>
    <property type="match status" value="1"/>
</dbReference>
<dbReference type="SUPFAM" id="SSF56349">
    <property type="entry name" value="DNA breaking-rejoining enzymes"/>
    <property type="match status" value="1"/>
</dbReference>
<dbReference type="PROSITE" id="PS51898">
    <property type="entry name" value="TYR_RECOMBINASE"/>
    <property type="match status" value="1"/>
</dbReference>
<evidence type="ECO:0000256" key="2">
    <source>
        <dbReference type="ARBA" id="ARBA00023125"/>
    </source>
</evidence>
<sequence length="346" mass="40015">MTVRKKDGNYQIIVSYKDGIKWRQKSKQGFATQREAKLYGQKIIDELKKTVTNPLDDSLKDITLIQFFEIFINERINSTKNTLITYKNALNVVDALKDKKLSTITTQDILHQFNKSIYAIATINLAYRVLNMIFNYAISPYKVIRENPCKPIKPLKQRDVKKVSVITTEELQRLDDLENINYLYYVLFMVARYTGARYGEIIAITWSDIDFDNKTISINKQWVALGNNQFDFSYTKSTNGIRTIPIPPALLEILKVYKDVCTTDRLFNFKRSNTTTPNRILQKYIPEKSMHAFRHTYATTLLSNNVDVKTVASLLGDTVDTVIHNYIHYTDEMRIKAAESVANIFG</sequence>
<feature type="domain" description="Core-binding (CB)" evidence="6">
    <location>
        <begin position="62"/>
        <end position="138"/>
    </location>
</feature>
<dbReference type="InterPro" id="IPR013762">
    <property type="entry name" value="Integrase-like_cat_sf"/>
</dbReference>
<evidence type="ECO:0000313" key="7">
    <source>
        <dbReference type="EMBL" id="MCC2155964.1"/>
    </source>
</evidence>
<evidence type="ECO:0000313" key="8">
    <source>
        <dbReference type="Proteomes" id="UP001198241"/>
    </source>
</evidence>
<accession>A0ABS8F0R7</accession>
<reference evidence="7 8" key="1">
    <citation type="submission" date="2021-10" db="EMBL/GenBank/DDBJ databases">
        <title>Anaerobic single-cell dispensing facilitates the cultivation of human gut bacteria.</title>
        <authorList>
            <person name="Afrizal A."/>
        </authorList>
    </citation>
    <scope>NUCLEOTIDE SEQUENCE [LARGE SCALE GENOMIC DNA]</scope>
    <source>
        <strain evidence="7 8">CLA-AA-H247</strain>
    </source>
</reference>
<dbReference type="InterPro" id="IPR011010">
    <property type="entry name" value="DNA_brk_join_enz"/>
</dbReference>
<dbReference type="CDD" id="cd01189">
    <property type="entry name" value="INT_ICEBs1_C_like"/>
    <property type="match status" value="1"/>
</dbReference>
<keyword evidence="2 4" id="KW-0238">DNA-binding</keyword>
<comment type="similarity">
    <text evidence="1">Belongs to the 'phage' integrase family.</text>
</comment>
<organism evidence="7 8">
    <name type="scientific">Veillonella fallax</name>
    <dbReference type="NCBI Taxonomy" id="2881272"/>
    <lineage>
        <taxon>Bacteria</taxon>
        <taxon>Bacillati</taxon>
        <taxon>Bacillota</taxon>
        <taxon>Negativicutes</taxon>
        <taxon>Veillonellales</taxon>
        <taxon>Veillonellaceae</taxon>
        <taxon>Veillonella</taxon>
    </lineage>
</organism>
<dbReference type="InterPro" id="IPR028259">
    <property type="entry name" value="AP2-like_int_N"/>
</dbReference>
<dbReference type="InterPro" id="IPR010998">
    <property type="entry name" value="Integrase_recombinase_N"/>
</dbReference>
<evidence type="ECO:0000256" key="1">
    <source>
        <dbReference type="ARBA" id="ARBA00008857"/>
    </source>
</evidence>
<proteinExistence type="inferred from homology"/>
<dbReference type="PROSITE" id="PS51900">
    <property type="entry name" value="CB"/>
    <property type="match status" value="1"/>
</dbReference>
<dbReference type="Pfam" id="PF00589">
    <property type="entry name" value="Phage_integrase"/>
    <property type="match status" value="1"/>
</dbReference>
<dbReference type="PANTHER" id="PTHR30349:SF64">
    <property type="entry name" value="PROPHAGE INTEGRASE INTD-RELATED"/>
    <property type="match status" value="1"/>
</dbReference>
<comment type="caution">
    <text evidence="7">The sequence shown here is derived from an EMBL/GenBank/DDBJ whole genome shotgun (WGS) entry which is preliminary data.</text>
</comment>
<dbReference type="InterPro" id="IPR044068">
    <property type="entry name" value="CB"/>
</dbReference>
<dbReference type="EMBL" id="JAJEQD010000003">
    <property type="protein sequence ID" value="MCC2155964.1"/>
    <property type="molecule type" value="Genomic_DNA"/>
</dbReference>
<keyword evidence="8" id="KW-1185">Reference proteome</keyword>
<dbReference type="PANTHER" id="PTHR30349">
    <property type="entry name" value="PHAGE INTEGRASE-RELATED"/>
    <property type="match status" value="1"/>
</dbReference>
<protein>
    <submittedName>
        <fullName evidence="7">Site-specific integrase</fullName>
    </submittedName>
</protein>
<feature type="domain" description="Tyr recombinase" evidence="5">
    <location>
        <begin position="161"/>
        <end position="339"/>
    </location>
</feature>
<dbReference type="RefSeq" id="WP_349226958.1">
    <property type="nucleotide sequence ID" value="NZ_JBBNIL010000067.1"/>
</dbReference>
<evidence type="ECO:0000256" key="4">
    <source>
        <dbReference type="PROSITE-ProRule" id="PRU01248"/>
    </source>
</evidence>
<evidence type="ECO:0000256" key="3">
    <source>
        <dbReference type="ARBA" id="ARBA00023172"/>
    </source>
</evidence>
<dbReference type="Gene3D" id="1.10.150.130">
    <property type="match status" value="1"/>
</dbReference>
<gene>
    <name evidence="7" type="ORF">LKD20_02245</name>
</gene>
<name>A0ABS8F0R7_9FIRM</name>
<dbReference type="InterPro" id="IPR050090">
    <property type="entry name" value="Tyrosine_recombinase_XerCD"/>
</dbReference>
<evidence type="ECO:0000259" key="6">
    <source>
        <dbReference type="PROSITE" id="PS51900"/>
    </source>
</evidence>
<evidence type="ECO:0000259" key="5">
    <source>
        <dbReference type="PROSITE" id="PS51898"/>
    </source>
</evidence>